<accession>A0A255Y6B7</accession>
<comment type="caution">
    <text evidence="1">The sequence shown here is derived from an EMBL/GenBank/DDBJ whole genome shotgun (WGS) entry which is preliminary data.</text>
</comment>
<dbReference type="AlphaFoldDB" id="A0A255Y6B7"/>
<dbReference type="EMBL" id="NOXT01000124">
    <property type="protein sequence ID" value="OYQ24766.1"/>
    <property type="molecule type" value="Genomic_DNA"/>
</dbReference>
<dbReference type="OrthoDB" id="9935227at2"/>
<dbReference type="RefSeq" id="WP_094475052.1">
    <property type="nucleotide sequence ID" value="NZ_NOXT01000124.1"/>
</dbReference>
<protein>
    <submittedName>
        <fullName evidence="1">Uncharacterized protein</fullName>
    </submittedName>
</protein>
<proteinExistence type="predicted"/>
<organism evidence="1 2">
    <name type="scientific">Sandarakinorhabdus cyanobacteriorum</name>
    <dbReference type="NCBI Taxonomy" id="1981098"/>
    <lineage>
        <taxon>Bacteria</taxon>
        <taxon>Pseudomonadati</taxon>
        <taxon>Pseudomonadota</taxon>
        <taxon>Alphaproteobacteria</taxon>
        <taxon>Sphingomonadales</taxon>
        <taxon>Sphingosinicellaceae</taxon>
        <taxon>Sandarakinorhabdus</taxon>
    </lineage>
</organism>
<reference evidence="1 2" key="1">
    <citation type="submission" date="2017-07" db="EMBL/GenBank/DDBJ databases">
        <title>Sandarakinorhabdus cyanobacteriorum sp. nov., a novel bacterium isolated from cyanobacterial aggregates in a eutrophic lake.</title>
        <authorList>
            <person name="Cai H."/>
        </authorList>
    </citation>
    <scope>NUCLEOTIDE SEQUENCE [LARGE SCALE GENOMIC DNA]</scope>
    <source>
        <strain evidence="1 2">TH057</strain>
    </source>
</reference>
<keyword evidence="2" id="KW-1185">Reference proteome</keyword>
<gene>
    <name evidence="1" type="ORF">CHU93_15540</name>
</gene>
<dbReference type="Proteomes" id="UP000216991">
    <property type="component" value="Unassembled WGS sequence"/>
</dbReference>
<evidence type="ECO:0000313" key="1">
    <source>
        <dbReference type="EMBL" id="OYQ24766.1"/>
    </source>
</evidence>
<evidence type="ECO:0000313" key="2">
    <source>
        <dbReference type="Proteomes" id="UP000216991"/>
    </source>
</evidence>
<name>A0A255Y6B7_9SPHN</name>
<sequence>MNLFKTFMSLLHADHGSSLVSQRREAFSLPFNPPLNTPILYDHERRLQRQGQVQTQRSTEQFIWSAARDGFVLHWVTTAFEFQAAEPMQGLMNGIGTSLLNKPVLLAVTPDGSISDLINLDKVRCQHRAAIAAMGDRIATLFADQPALTQDSMAASIAGMLSQIDAQSDAQFVDSHLQGLRLLLCEAGPLPAGEDIALLAALPALVGEGLIRTDLTARLELNAARTWARFRIASVADPTDAATAAGPIVAAALKAIADPDARRKAESLLDDLSPPEIADELVQLFDLPSGLAKRSDYRRSIKISGMPPRLETRKFRRRD</sequence>